<feature type="region of interest" description="Disordered" evidence="1">
    <location>
        <begin position="41"/>
        <end position="82"/>
    </location>
</feature>
<dbReference type="AlphaFoldDB" id="A0AAD5P1R1"/>
<proteinExistence type="predicted"/>
<comment type="caution">
    <text evidence="2">The sequence shown here is derived from an EMBL/GenBank/DDBJ whole genome shotgun (WGS) entry which is preliminary data.</text>
</comment>
<evidence type="ECO:0000313" key="2">
    <source>
        <dbReference type="EMBL" id="KAI9193856.1"/>
    </source>
</evidence>
<accession>A0AAD5P1R1</accession>
<dbReference type="Proteomes" id="UP001064489">
    <property type="component" value="Chromosome 1"/>
</dbReference>
<protein>
    <submittedName>
        <fullName evidence="2">Uncharacterized protein</fullName>
    </submittedName>
</protein>
<reference evidence="2" key="2">
    <citation type="submission" date="2023-02" db="EMBL/GenBank/DDBJ databases">
        <authorList>
            <person name="Swenson N.G."/>
            <person name="Wegrzyn J.L."/>
            <person name="Mcevoy S.L."/>
        </authorList>
    </citation>
    <scope>NUCLEOTIDE SEQUENCE</scope>
    <source>
        <strain evidence="2">91603</strain>
        <tissue evidence="2">Leaf</tissue>
    </source>
</reference>
<evidence type="ECO:0000256" key="1">
    <source>
        <dbReference type="SAM" id="MobiDB-lite"/>
    </source>
</evidence>
<organism evidence="2 3">
    <name type="scientific">Acer negundo</name>
    <name type="common">Box elder</name>
    <dbReference type="NCBI Taxonomy" id="4023"/>
    <lineage>
        <taxon>Eukaryota</taxon>
        <taxon>Viridiplantae</taxon>
        <taxon>Streptophyta</taxon>
        <taxon>Embryophyta</taxon>
        <taxon>Tracheophyta</taxon>
        <taxon>Spermatophyta</taxon>
        <taxon>Magnoliopsida</taxon>
        <taxon>eudicotyledons</taxon>
        <taxon>Gunneridae</taxon>
        <taxon>Pentapetalae</taxon>
        <taxon>rosids</taxon>
        <taxon>malvids</taxon>
        <taxon>Sapindales</taxon>
        <taxon>Sapindaceae</taxon>
        <taxon>Hippocastanoideae</taxon>
        <taxon>Acereae</taxon>
        <taxon>Acer</taxon>
    </lineage>
</organism>
<name>A0AAD5P1R1_ACENE</name>
<dbReference type="EMBL" id="JAJSOW010000003">
    <property type="protein sequence ID" value="KAI9193856.1"/>
    <property type="molecule type" value="Genomic_DNA"/>
</dbReference>
<gene>
    <name evidence="2" type="ORF">LWI28_000708</name>
</gene>
<keyword evidence="3" id="KW-1185">Reference proteome</keyword>
<reference evidence="2" key="1">
    <citation type="journal article" date="2022" name="Plant J.">
        <title>Strategies of tolerance reflected in two North American maple genomes.</title>
        <authorList>
            <person name="McEvoy S.L."/>
            <person name="Sezen U.U."/>
            <person name="Trouern-Trend A."/>
            <person name="McMahon S.M."/>
            <person name="Schaberg P.G."/>
            <person name="Yang J."/>
            <person name="Wegrzyn J.L."/>
            <person name="Swenson N.G."/>
        </authorList>
    </citation>
    <scope>NUCLEOTIDE SEQUENCE</scope>
    <source>
        <strain evidence="2">91603</strain>
    </source>
</reference>
<evidence type="ECO:0000313" key="3">
    <source>
        <dbReference type="Proteomes" id="UP001064489"/>
    </source>
</evidence>
<sequence>MKPDLTVISYLPLFPKTHSLSHSQSITLSLSIFSPSLSLTSTKRSGNGEGGIGAVRSQSPGSRAEPQRVLRFGPISECGASP</sequence>